<dbReference type="EMBL" id="CAJVPV010023852">
    <property type="protein sequence ID" value="CAG8724920.1"/>
    <property type="molecule type" value="Genomic_DNA"/>
</dbReference>
<keyword evidence="3" id="KW-1185">Reference proteome</keyword>
<reference evidence="2" key="1">
    <citation type="submission" date="2021-06" db="EMBL/GenBank/DDBJ databases">
        <authorList>
            <person name="Kallberg Y."/>
            <person name="Tangrot J."/>
            <person name="Rosling A."/>
        </authorList>
    </citation>
    <scope>NUCLEOTIDE SEQUENCE</scope>
    <source>
        <strain evidence="2">CL551</strain>
    </source>
</reference>
<keyword evidence="1" id="KW-0175">Coiled coil</keyword>
<sequence length="109" mass="12233">MSSELVRAIRDKIDADDDRMRALEKELDASKTKIQTLENDLAASQTKMQALENDLAANKIKTQALENKINSFSADFSASTIRANQIFVSGRWLIQYEMDTALCFRDTAG</sequence>
<proteinExistence type="predicted"/>
<organism evidence="2 3">
    <name type="scientific">Acaulospora morrowiae</name>
    <dbReference type="NCBI Taxonomy" id="94023"/>
    <lineage>
        <taxon>Eukaryota</taxon>
        <taxon>Fungi</taxon>
        <taxon>Fungi incertae sedis</taxon>
        <taxon>Mucoromycota</taxon>
        <taxon>Glomeromycotina</taxon>
        <taxon>Glomeromycetes</taxon>
        <taxon>Diversisporales</taxon>
        <taxon>Acaulosporaceae</taxon>
        <taxon>Acaulospora</taxon>
    </lineage>
</organism>
<dbReference type="Gene3D" id="1.20.5.340">
    <property type="match status" value="1"/>
</dbReference>
<name>A0A9N9NEI7_9GLOM</name>
<feature type="non-terminal residue" evidence="2">
    <location>
        <position position="109"/>
    </location>
</feature>
<feature type="coiled-coil region" evidence="1">
    <location>
        <begin position="6"/>
        <end position="68"/>
    </location>
</feature>
<accession>A0A9N9NEI7</accession>
<dbReference type="AlphaFoldDB" id="A0A9N9NEI7"/>
<comment type="caution">
    <text evidence="2">The sequence shown here is derived from an EMBL/GenBank/DDBJ whole genome shotgun (WGS) entry which is preliminary data.</text>
</comment>
<evidence type="ECO:0000313" key="2">
    <source>
        <dbReference type="EMBL" id="CAG8724920.1"/>
    </source>
</evidence>
<gene>
    <name evidence="2" type="ORF">AMORRO_LOCUS13590</name>
</gene>
<protein>
    <submittedName>
        <fullName evidence="2">2455_t:CDS:1</fullName>
    </submittedName>
</protein>
<evidence type="ECO:0000256" key="1">
    <source>
        <dbReference type="SAM" id="Coils"/>
    </source>
</evidence>
<dbReference type="SUPFAM" id="SSF57997">
    <property type="entry name" value="Tropomyosin"/>
    <property type="match status" value="1"/>
</dbReference>
<evidence type="ECO:0000313" key="3">
    <source>
        <dbReference type="Proteomes" id="UP000789342"/>
    </source>
</evidence>
<dbReference type="Proteomes" id="UP000789342">
    <property type="component" value="Unassembled WGS sequence"/>
</dbReference>